<organism evidence="2 3">
    <name type="scientific">Halomicrobium mukohataei</name>
    <dbReference type="NCBI Taxonomy" id="57705"/>
    <lineage>
        <taxon>Archaea</taxon>
        <taxon>Methanobacteriati</taxon>
        <taxon>Methanobacteriota</taxon>
        <taxon>Stenosarchaea group</taxon>
        <taxon>Halobacteria</taxon>
        <taxon>Halobacteriales</taxon>
        <taxon>Haloarculaceae</taxon>
        <taxon>Halomicrobium</taxon>
    </lineage>
</organism>
<keyword evidence="1" id="KW-1133">Transmembrane helix</keyword>
<evidence type="ECO:0000256" key="1">
    <source>
        <dbReference type="SAM" id="Phobius"/>
    </source>
</evidence>
<sequence>MEDAAALQRTVRRCTAVVVVAVGLLVGAVSSEDIPIAALLVVGGLLYLAVSAVYVPPDAVESDATAADGE</sequence>
<dbReference type="RefSeq" id="WP_170093397.1">
    <property type="nucleotide sequence ID" value="NZ_WOYG01000001.1"/>
</dbReference>
<feature type="transmembrane region" description="Helical" evidence="1">
    <location>
        <begin position="36"/>
        <end position="55"/>
    </location>
</feature>
<dbReference type="Proteomes" id="UP000608662">
    <property type="component" value="Unassembled WGS sequence"/>
</dbReference>
<feature type="transmembrane region" description="Helical" evidence="1">
    <location>
        <begin position="12"/>
        <end position="30"/>
    </location>
</feature>
<protein>
    <submittedName>
        <fullName evidence="2">Uncharacterized protein</fullName>
    </submittedName>
</protein>
<evidence type="ECO:0000313" key="3">
    <source>
        <dbReference type="Proteomes" id="UP000608662"/>
    </source>
</evidence>
<proteinExistence type="predicted"/>
<keyword evidence="1" id="KW-0812">Transmembrane</keyword>
<name>A0A847UEQ6_9EURY</name>
<dbReference type="AlphaFoldDB" id="A0A847UEQ6"/>
<keyword evidence="1" id="KW-0472">Membrane</keyword>
<comment type="caution">
    <text evidence="2">The sequence shown here is derived from an EMBL/GenBank/DDBJ whole genome shotgun (WGS) entry which is preliminary data.</text>
</comment>
<dbReference type="GeneID" id="94362632"/>
<accession>A0A847UEQ6</accession>
<reference evidence="2" key="1">
    <citation type="submission" date="2019-12" db="EMBL/GenBank/DDBJ databases">
        <title>Whole-genome sequence of Halomicrobium mukohataei pws1.</title>
        <authorList>
            <person name="Verma D.K."/>
            <person name="Gopal K."/>
            <person name="Prasad E.S."/>
        </authorList>
    </citation>
    <scope>NUCLEOTIDE SEQUENCE</scope>
    <source>
        <strain evidence="2">Pws1</strain>
    </source>
</reference>
<dbReference type="EMBL" id="WOYG01000001">
    <property type="protein sequence ID" value="NLV09561.1"/>
    <property type="molecule type" value="Genomic_DNA"/>
</dbReference>
<gene>
    <name evidence="2" type="ORF">GOC74_06425</name>
</gene>
<evidence type="ECO:0000313" key="2">
    <source>
        <dbReference type="EMBL" id="NLV09561.1"/>
    </source>
</evidence>